<evidence type="ECO:0000313" key="3">
    <source>
        <dbReference type="Proteomes" id="UP000256542"/>
    </source>
</evidence>
<evidence type="ECO:0000313" key="2">
    <source>
        <dbReference type="EMBL" id="REG85646.1"/>
    </source>
</evidence>
<dbReference type="Proteomes" id="UP000256542">
    <property type="component" value="Unassembled WGS sequence"/>
</dbReference>
<reference evidence="2 3" key="1">
    <citation type="submission" date="2018-08" db="EMBL/GenBank/DDBJ databases">
        <title>Genomic Encyclopedia of Type Strains, Phase III (KMG-III): the genomes of soil and plant-associated and newly described type strains.</title>
        <authorList>
            <person name="Whitman W."/>
        </authorList>
    </citation>
    <scope>NUCLEOTIDE SEQUENCE [LARGE SCALE GENOMIC DNA]</scope>
    <source>
        <strain evidence="2 3">CECT 7375</strain>
    </source>
</reference>
<gene>
    <name evidence="2" type="ORF">DFP81_102179</name>
</gene>
<keyword evidence="1" id="KW-0847">Vitamin C</keyword>
<proteinExistence type="predicted"/>
<name>A0A3E0DT25_9GAMM</name>
<dbReference type="Gene3D" id="2.60.120.620">
    <property type="entry name" value="q2cbj1_9rhob like domain"/>
    <property type="match status" value="1"/>
</dbReference>
<keyword evidence="3" id="KW-1185">Reference proteome</keyword>
<dbReference type="PANTHER" id="PTHR24014">
    <property type="entry name" value="2-OXOGLUTARATE AND IRON-DEPENDENT OXYGENASE DOMAIN-CONTAINING PROTEIN 2"/>
    <property type="match status" value="1"/>
</dbReference>
<dbReference type="SUPFAM" id="SSF51197">
    <property type="entry name" value="Clavaminate synthase-like"/>
    <property type="match status" value="1"/>
</dbReference>
<dbReference type="AlphaFoldDB" id="A0A3E0DT25"/>
<dbReference type="EMBL" id="QUNG01000002">
    <property type="protein sequence ID" value="REG85646.1"/>
    <property type="molecule type" value="Genomic_DNA"/>
</dbReference>
<dbReference type="OrthoDB" id="255432at2"/>
<comment type="caution">
    <text evidence="2">The sequence shown here is derived from an EMBL/GenBank/DDBJ whole genome shotgun (WGS) entry which is preliminary data.</text>
</comment>
<protein>
    <recommendedName>
        <fullName evidence="4">Fe2OG dioxygenase domain-containing protein</fullName>
    </recommendedName>
</protein>
<dbReference type="PANTHER" id="PTHR24014:SF4">
    <property type="entry name" value="2-OXOGLUTARATE AND IRON-DEPENDENT OXYGENASE DOMAIN-CONTAINING PROTEIN 2"/>
    <property type="match status" value="1"/>
</dbReference>
<evidence type="ECO:0000256" key="1">
    <source>
        <dbReference type="ARBA" id="ARBA00022896"/>
    </source>
</evidence>
<dbReference type="GO" id="GO:0031418">
    <property type="term" value="F:L-ascorbic acid binding"/>
    <property type="evidence" value="ECO:0007669"/>
    <property type="project" value="UniProtKB-KW"/>
</dbReference>
<accession>A0A3E0DT25</accession>
<dbReference type="RefSeq" id="WP_115896431.1">
    <property type="nucleotide sequence ID" value="NZ_QUNG01000002.1"/>
</dbReference>
<evidence type="ECO:0008006" key="4">
    <source>
        <dbReference type="Google" id="ProtNLM"/>
    </source>
</evidence>
<sequence length="303" mass="34197">MSMNSLQLARSLELPSREAMLQRAPSVQMFWNNNKTLLEAAWAQWETSEQERLTKIDDSLLDSALRDAVTESWNDPLQETKVANLMHEIAPDVFQFQLFDPERLADLRHYLDAVADAEIPLRPPYGIALNRGGAMLDARSEGYLAAPSFQNLYQELLDKYMRPIARLLFPETMGYDGQTFGFSIQYQANTDTSLRLHTDASSVTLNVNLNLPGETFTGSEVDFYDSMSGKMNRYVFEPGVAVIHRGNVAHAAHPITSGKRTNFVLWLYGKHGQTPSFHVPQTLADAHQRWTTPDQTPDSMAPF</sequence>
<organism evidence="2 3">
    <name type="scientific">Marinomonas pollencensis</name>
    <dbReference type="NCBI Taxonomy" id="491954"/>
    <lineage>
        <taxon>Bacteria</taxon>
        <taxon>Pseudomonadati</taxon>
        <taxon>Pseudomonadota</taxon>
        <taxon>Gammaproteobacteria</taxon>
        <taxon>Oceanospirillales</taxon>
        <taxon>Oceanospirillaceae</taxon>
        <taxon>Marinomonas</taxon>
    </lineage>
</organism>